<dbReference type="InterPro" id="IPR036188">
    <property type="entry name" value="FAD/NAD-bd_sf"/>
</dbReference>
<evidence type="ECO:0000256" key="1">
    <source>
        <dbReference type="ARBA" id="ARBA00001974"/>
    </source>
</evidence>
<dbReference type="Gene3D" id="1.10.150.570">
    <property type="entry name" value="GidA associated domain, C-terminal subdomain"/>
    <property type="match status" value="1"/>
</dbReference>
<organism evidence="13 14">
    <name type="scientific">Bombella intestini</name>
    <dbReference type="NCBI Taxonomy" id="1539051"/>
    <lineage>
        <taxon>Bacteria</taxon>
        <taxon>Pseudomonadati</taxon>
        <taxon>Pseudomonadota</taxon>
        <taxon>Alphaproteobacteria</taxon>
        <taxon>Acetobacterales</taxon>
        <taxon>Acetobacteraceae</taxon>
        <taxon>Bombella</taxon>
    </lineage>
</organism>
<keyword evidence="11" id="KW-0963">Cytoplasm</keyword>
<comment type="similarity">
    <text evidence="3 11">Belongs to the MnmG family.</text>
</comment>
<dbReference type="InterPro" id="IPR040131">
    <property type="entry name" value="MnmG_N"/>
</dbReference>
<feature type="binding site" evidence="11">
    <location>
        <begin position="274"/>
        <end position="288"/>
    </location>
    <ligand>
        <name>NAD(+)</name>
        <dbReference type="ChEBI" id="CHEBI:57540"/>
    </ligand>
</feature>
<evidence type="ECO:0000256" key="3">
    <source>
        <dbReference type="ARBA" id="ARBA00007653"/>
    </source>
</evidence>
<dbReference type="Pfam" id="PF13932">
    <property type="entry name" value="SAM_GIDA_C"/>
    <property type="match status" value="1"/>
</dbReference>
<keyword evidence="14" id="KW-1185">Reference proteome</keyword>
<evidence type="ECO:0000256" key="8">
    <source>
        <dbReference type="ARBA" id="ARBA00023027"/>
    </source>
</evidence>
<keyword evidence="5 11" id="KW-0285">Flavoprotein</keyword>
<feature type="binding site" evidence="11">
    <location>
        <begin position="15"/>
        <end position="20"/>
    </location>
    <ligand>
        <name>FAD</name>
        <dbReference type="ChEBI" id="CHEBI:57692"/>
    </ligand>
</feature>
<evidence type="ECO:0000259" key="12">
    <source>
        <dbReference type="SMART" id="SM01228"/>
    </source>
</evidence>
<dbReference type="InterPro" id="IPR049312">
    <property type="entry name" value="GIDA_C_N"/>
</dbReference>
<evidence type="ECO:0000256" key="2">
    <source>
        <dbReference type="ARBA" id="ARBA00003717"/>
    </source>
</evidence>
<dbReference type="EMBL" id="JATM01000004">
    <property type="protein sequence ID" value="OOL17835.1"/>
    <property type="molecule type" value="Genomic_DNA"/>
</dbReference>
<evidence type="ECO:0000256" key="6">
    <source>
        <dbReference type="ARBA" id="ARBA00022694"/>
    </source>
</evidence>
<comment type="subcellular location">
    <subcellularLocation>
        <location evidence="11">Cytoplasm</location>
    </subcellularLocation>
</comment>
<dbReference type="InterPro" id="IPR004416">
    <property type="entry name" value="MnmG"/>
</dbReference>
<gene>
    <name evidence="11" type="primary">mnmG</name>
    <name evidence="11" type="synonym">gidA</name>
    <name evidence="13" type="ORF">AL01_07710</name>
</gene>
<protein>
    <recommendedName>
        <fullName evidence="4 11">tRNA uridine 5-carboxymethylaminomethyl modification enzyme MnmG</fullName>
    </recommendedName>
    <alternativeName>
        <fullName evidence="10 11">Glucose-inhibited division protein A</fullName>
    </alternativeName>
</protein>
<evidence type="ECO:0000256" key="5">
    <source>
        <dbReference type="ARBA" id="ARBA00022630"/>
    </source>
</evidence>
<keyword evidence="7 11" id="KW-0274">FAD</keyword>
<dbReference type="PROSITE" id="PS01280">
    <property type="entry name" value="GIDA_1"/>
    <property type="match status" value="1"/>
</dbReference>
<dbReference type="GO" id="GO:0030488">
    <property type="term" value="P:tRNA methylation"/>
    <property type="evidence" value="ECO:0007669"/>
    <property type="project" value="TreeGrafter"/>
</dbReference>
<reference evidence="13 14" key="1">
    <citation type="journal article" date="2016" name="PLoS ONE">
        <title>Whole-Genome Sequence Analysis of Bombella intestini LMG 28161T, a Novel Acetic Acid Bacterium Isolated from the Crop of a Red-Tailed Bumble Bee, Bombus lapidarius.</title>
        <authorList>
            <person name="Li L."/>
            <person name="Illeghems K."/>
            <person name="Van Kerrebroeck S."/>
            <person name="Borremans W."/>
            <person name="Cleenwerck I."/>
            <person name="Smagghe G."/>
            <person name="De Vuyst L."/>
            <person name="Vandamme P."/>
        </authorList>
    </citation>
    <scope>NUCLEOTIDE SEQUENCE [LARGE SCALE GENOMIC DNA]</scope>
    <source>
        <strain evidence="13 14">R-52487</strain>
    </source>
</reference>
<sequence length="623" mass="66800">MSTSPTHIYDVIVVGGGHAGTEAAAAAARFGARTLLLTHKLDTVGSMSCNPAIGGIGKGHLVREIDAFDGLMGKAADRAGIHFKLLNRSKGPAVHGPRAQADRSLYRAAIQELLATTPNLTMLAGAVGDLIVEQGHVRGVICEDGQRFSAGAVVLTSGTFLRGVIHTGRVSQPAGRIGDAPATQLGSRLEALGLKMGRLKTGTPPRLARDSINWEALPADEGDAEPEAFSTLTTSLPNKQIVCRITQTTPQTHKIIEDNLHLSAMYGGEITGRGPRYCPSIEDKIVRFAGRDSHQVFLEPEALPGNPGGELVYPNGISTSLPADVQAQMIASMPGLETARIVTPGYAVEYDYVDPRELRPSLELRALPGLYLAGQINGTTGYEEAGAQGLLAGLNAARAVGGKEPLTLGREESYLGVLIDDLTLHGISEPYRMFTSRAEYRLLLRADNADLRLTPKAIEAGCVGPEREAAFRNTVRQIDEAMEEARKPAFLPQHLREHGIEVSQDGRRRSLLDVLATQADEAQIASLAPWFAALPVRIGRHVQTEARYGGYLRRQEREIQQLKSEAALRLPDDLDYGAIGGLSQEMQERLSAARPADFAAAGRVRGVTPAALVALLAYVRSRT</sequence>
<evidence type="ECO:0000256" key="11">
    <source>
        <dbReference type="HAMAP-Rule" id="MF_00129"/>
    </source>
</evidence>
<dbReference type="FunFam" id="3.50.50.60:FF:000002">
    <property type="entry name" value="tRNA uridine 5-carboxymethylaminomethyl modification enzyme MnmG"/>
    <property type="match status" value="1"/>
</dbReference>
<evidence type="ECO:0000256" key="4">
    <source>
        <dbReference type="ARBA" id="ARBA00020461"/>
    </source>
</evidence>
<dbReference type="HAMAP" id="MF_00129">
    <property type="entry name" value="MnmG_GidA"/>
    <property type="match status" value="1"/>
</dbReference>
<dbReference type="InterPro" id="IPR047001">
    <property type="entry name" value="MnmG_C_subdom"/>
</dbReference>
<dbReference type="PROSITE" id="PS01281">
    <property type="entry name" value="GIDA_2"/>
    <property type="match status" value="1"/>
</dbReference>
<evidence type="ECO:0000313" key="14">
    <source>
        <dbReference type="Proteomes" id="UP000200980"/>
    </source>
</evidence>
<dbReference type="NCBIfam" id="TIGR00136">
    <property type="entry name" value="mnmG_gidA"/>
    <property type="match status" value="1"/>
</dbReference>
<dbReference type="GO" id="GO:0002098">
    <property type="term" value="P:tRNA wobble uridine modification"/>
    <property type="evidence" value="ECO:0007669"/>
    <property type="project" value="InterPro"/>
</dbReference>
<dbReference type="FunFam" id="1.10.150.570:FF:000001">
    <property type="entry name" value="tRNA uridine 5-carboxymethylaminomethyl modification enzyme MnmG"/>
    <property type="match status" value="1"/>
</dbReference>
<dbReference type="Proteomes" id="UP000200980">
    <property type="component" value="Unassembled WGS sequence"/>
</dbReference>
<dbReference type="InterPro" id="IPR026904">
    <property type="entry name" value="MnmG_C"/>
</dbReference>
<dbReference type="PANTHER" id="PTHR11806">
    <property type="entry name" value="GLUCOSE INHIBITED DIVISION PROTEIN A"/>
    <property type="match status" value="1"/>
</dbReference>
<dbReference type="SUPFAM" id="SSF51905">
    <property type="entry name" value="FAD/NAD(P)-binding domain"/>
    <property type="match status" value="1"/>
</dbReference>
<comment type="caution">
    <text evidence="11">Lacks conserved residue(s) required for the propagation of feature annotation.</text>
</comment>
<evidence type="ECO:0000256" key="7">
    <source>
        <dbReference type="ARBA" id="ARBA00022827"/>
    </source>
</evidence>
<feature type="domain" description="tRNA uridine 5-carboxymethylaminomethyl modification enzyme C-terminal subdomain" evidence="12">
    <location>
        <begin position="546"/>
        <end position="617"/>
    </location>
</feature>
<dbReference type="GO" id="GO:0005829">
    <property type="term" value="C:cytosol"/>
    <property type="evidence" value="ECO:0007669"/>
    <property type="project" value="TreeGrafter"/>
</dbReference>
<dbReference type="InterPro" id="IPR002218">
    <property type="entry name" value="MnmG-rel"/>
</dbReference>
<name>A0A1S8GP02_9PROT</name>
<dbReference type="AlphaFoldDB" id="A0A1S8GP02"/>
<keyword evidence="8 11" id="KW-0520">NAD</keyword>
<dbReference type="RefSeq" id="WP_077396855.1">
    <property type="nucleotide sequence ID" value="NZ_JATM01000004.1"/>
</dbReference>
<accession>A0A1S8GP02</accession>
<dbReference type="InterPro" id="IPR020595">
    <property type="entry name" value="MnmG-rel_CS"/>
</dbReference>
<comment type="subunit">
    <text evidence="9 11">Homodimer. Heterotetramer of two MnmE and two MnmG subunits.</text>
</comment>
<dbReference type="Pfam" id="PF21680">
    <property type="entry name" value="GIDA_C_1st"/>
    <property type="match status" value="1"/>
</dbReference>
<comment type="function">
    <text evidence="2 11">NAD-binding protein involved in the addition of a carboxymethylaminomethyl (cmnm) group at the wobble position (U34) of certain tRNAs, forming tRNA-cmnm(5)s(2)U34.</text>
</comment>
<evidence type="ECO:0000256" key="10">
    <source>
        <dbReference type="ARBA" id="ARBA00031800"/>
    </source>
</evidence>
<comment type="cofactor">
    <cofactor evidence="1 11">
        <name>FAD</name>
        <dbReference type="ChEBI" id="CHEBI:57692"/>
    </cofactor>
</comment>
<dbReference type="Gene3D" id="3.50.50.60">
    <property type="entry name" value="FAD/NAD(P)-binding domain"/>
    <property type="match status" value="2"/>
</dbReference>
<dbReference type="GO" id="GO:0050660">
    <property type="term" value="F:flavin adenine dinucleotide binding"/>
    <property type="evidence" value="ECO:0007669"/>
    <property type="project" value="UniProtKB-UniRule"/>
</dbReference>
<evidence type="ECO:0000313" key="13">
    <source>
        <dbReference type="EMBL" id="OOL17835.1"/>
    </source>
</evidence>
<dbReference type="InterPro" id="IPR044920">
    <property type="entry name" value="MnmG_C_subdom_sf"/>
</dbReference>
<proteinExistence type="inferred from homology"/>
<dbReference type="SMART" id="SM01228">
    <property type="entry name" value="GIDA_assoc_3"/>
    <property type="match status" value="1"/>
</dbReference>
<dbReference type="OrthoDB" id="9815560at2"/>
<evidence type="ECO:0000256" key="9">
    <source>
        <dbReference type="ARBA" id="ARBA00025948"/>
    </source>
</evidence>
<dbReference type="FunFam" id="3.50.50.60:FF:000082">
    <property type="entry name" value="protein MTO1 homolog, mitochondrial isoform X1"/>
    <property type="match status" value="1"/>
</dbReference>
<keyword evidence="6 11" id="KW-0819">tRNA processing</keyword>
<dbReference type="Pfam" id="PF01134">
    <property type="entry name" value="GIDA"/>
    <property type="match status" value="1"/>
</dbReference>
<dbReference type="PANTHER" id="PTHR11806:SF0">
    <property type="entry name" value="PROTEIN MTO1 HOMOLOG, MITOCHONDRIAL"/>
    <property type="match status" value="1"/>
</dbReference>
<comment type="caution">
    <text evidence="13">The sequence shown here is derived from an EMBL/GenBank/DDBJ whole genome shotgun (WGS) entry which is preliminary data.</text>
</comment>
<dbReference type="STRING" id="1539051.AL01_07710"/>